<gene>
    <name evidence="3" type="ORF">FCC1311_060172</name>
</gene>
<evidence type="ECO:0000256" key="1">
    <source>
        <dbReference type="SAM" id="MobiDB-lite"/>
    </source>
</evidence>
<keyword evidence="4" id="KW-1185">Reference proteome</keyword>
<comment type="caution">
    <text evidence="3">The sequence shown here is derived from an EMBL/GenBank/DDBJ whole genome shotgun (WGS) entry which is preliminary data.</text>
</comment>
<name>A0A2R5GFZ2_9STRA</name>
<evidence type="ECO:0000256" key="2">
    <source>
        <dbReference type="SAM" id="SignalP"/>
    </source>
</evidence>
<dbReference type="AlphaFoldDB" id="A0A2R5GFZ2"/>
<organism evidence="3 4">
    <name type="scientific">Hondaea fermentalgiana</name>
    <dbReference type="NCBI Taxonomy" id="2315210"/>
    <lineage>
        <taxon>Eukaryota</taxon>
        <taxon>Sar</taxon>
        <taxon>Stramenopiles</taxon>
        <taxon>Bigyra</taxon>
        <taxon>Labyrinthulomycetes</taxon>
        <taxon>Thraustochytrida</taxon>
        <taxon>Thraustochytriidae</taxon>
        <taxon>Hondaea</taxon>
    </lineage>
</organism>
<feature type="chain" id="PRO_5015329338" description="Apple domain-containing protein" evidence="2">
    <location>
        <begin position="17"/>
        <end position="939"/>
    </location>
</feature>
<dbReference type="InParanoid" id="A0A2R5GFZ2"/>
<reference evidence="3 4" key="1">
    <citation type="submission" date="2017-12" db="EMBL/GenBank/DDBJ databases">
        <title>Sequencing, de novo assembly and annotation of complete genome of a new Thraustochytrid species, strain FCC1311.</title>
        <authorList>
            <person name="Sedici K."/>
            <person name="Godart F."/>
            <person name="Aiese Cigliano R."/>
            <person name="Sanseverino W."/>
            <person name="Barakat M."/>
            <person name="Ortet P."/>
            <person name="Marechal E."/>
            <person name="Cagnac O."/>
            <person name="Amato A."/>
        </authorList>
    </citation>
    <scope>NUCLEOTIDE SEQUENCE [LARGE SCALE GENOMIC DNA]</scope>
</reference>
<evidence type="ECO:0008006" key="5">
    <source>
        <dbReference type="Google" id="ProtNLM"/>
    </source>
</evidence>
<dbReference type="Proteomes" id="UP000241890">
    <property type="component" value="Unassembled WGS sequence"/>
</dbReference>
<dbReference type="EMBL" id="BEYU01000066">
    <property type="protein sequence ID" value="GBG29797.1"/>
    <property type="molecule type" value="Genomic_DNA"/>
</dbReference>
<evidence type="ECO:0000313" key="4">
    <source>
        <dbReference type="Proteomes" id="UP000241890"/>
    </source>
</evidence>
<sequence>MLFFVLFLACIVGASADGSSGDLQHIEVIGPDGALHTCVTETPPDAETHGFRYGLVADATSCPSMGSDGQLAEWFYGVVRDEGACTVREVISTKSLARPWEEGSGTSTTLYRTDITPMCRGKFATEEDVALMEDFAFVPSGGCDPSTSTFLSGQEMSTAHRCAELCRLLDDCAVFDLNIHSGDCELYKQCNFEAVSGVSTRVQYVRQQLGDQSTAFVGKLDPDDTVLATRYPVATRRECADYCELQSCECFSIWSGADVDECVLYPKCYGFTYSYPNYYGYYVLPSSSTATDAELVTAFNRSLQRPAVGATALEGRIKLLWRNRTSYPRDFNIARMERRMRTSARLRLGTLEFLDRHGVCARIACSDCARDCFVYDFDTSTIRTRGFMKHCMLCKRERVDLLRERVSGAIYRMKQLGSFSEETLRGDPTLQGPRRQLEASVRETLEGQGGRCYYTKIPLNLHDRSDPYCASLERLDRSKLYLDRGNVAVSAAILNVGGPANWSRRLSLQIVFASLVQASPLPPNARALCKVRVNECRARSRRRMQRPNRYNEREFHAETRIDADFLLALLERQGRRCALSGLPLVLERKHPFSFSVDRVDNAEGYTYSNVRLVIGRLNVGSQWIWTPELFGDFRSRLCENAHLLAEAEGLPPLVPQLKSLSSTMTKRSARQATPPPPIANEYTWTPEPKRRRVKVEVPPPPVPLPACPIRAFADWVATASECVAMSQVNDVGEAASSDEPREGLLLMHHCAVNDGNAVLHPVSRHLIVDGVDVDECFRWWDRYLPSAAIDLKGVSKSVSAGDLQVGLHYAQNFFMETWRHKLCLVRTNIAMAVPVPVGFLDDLRCLVRMEETTFSLQKLLIYSIHRVRACLANNGELRRQMQRASIACDALEPIVLNSSPRHRAFEDSAAQAAQGLDTPRSFASGFGDELAKLVNLEDL</sequence>
<feature type="region of interest" description="Disordered" evidence="1">
    <location>
        <begin position="666"/>
        <end position="685"/>
    </location>
</feature>
<keyword evidence="2" id="KW-0732">Signal</keyword>
<protein>
    <recommendedName>
        <fullName evidence="5">Apple domain-containing protein</fullName>
    </recommendedName>
</protein>
<evidence type="ECO:0000313" key="3">
    <source>
        <dbReference type="EMBL" id="GBG29797.1"/>
    </source>
</evidence>
<dbReference type="OrthoDB" id="447489at2759"/>
<proteinExistence type="predicted"/>
<feature type="signal peptide" evidence="2">
    <location>
        <begin position="1"/>
        <end position="16"/>
    </location>
</feature>
<accession>A0A2R5GFZ2</accession>